<proteinExistence type="predicted"/>
<dbReference type="Proteomes" id="UP000596902">
    <property type="component" value="Unassembled WGS sequence"/>
</dbReference>
<dbReference type="AlphaFoldDB" id="A0A8H7B6F6"/>
<dbReference type="GeneID" id="62201650"/>
<sequence length="85" mass="9334">MDLQGIEPWTTPKLILIIPLNHKPDFLMKRNENGSTIFRVAASKAHGCRRDALPCRLWSGRFVAETGGAMRLGSSSSGLAHDLNC</sequence>
<name>A0A8H7B6F6_9PLEO</name>
<gene>
    <name evidence="1" type="ORF">GT037_003425</name>
</gene>
<keyword evidence="2" id="KW-1185">Reference proteome</keyword>
<comment type="caution">
    <text evidence="1">The sequence shown here is derived from an EMBL/GenBank/DDBJ whole genome shotgun (WGS) entry which is preliminary data.</text>
</comment>
<accession>A0A8H7B6F6</accession>
<evidence type="ECO:0000313" key="2">
    <source>
        <dbReference type="Proteomes" id="UP000596902"/>
    </source>
</evidence>
<dbReference type="EMBL" id="JAAABM010000004">
    <property type="protein sequence ID" value="KAF7678044.1"/>
    <property type="molecule type" value="Genomic_DNA"/>
</dbReference>
<reference evidence="1" key="1">
    <citation type="submission" date="2020-01" db="EMBL/GenBank/DDBJ databases">
        <authorList>
            <person name="Feng Z.H.Z."/>
        </authorList>
    </citation>
    <scope>NUCLEOTIDE SEQUENCE</scope>
    <source>
        <strain evidence="1">CBS107.38</strain>
    </source>
</reference>
<organism evidence="1 2">
    <name type="scientific">Alternaria burnsii</name>
    <dbReference type="NCBI Taxonomy" id="1187904"/>
    <lineage>
        <taxon>Eukaryota</taxon>
        <taxon>Fungi</taxon>
        <taxon>Dikarya</taxon>
        <taxon>Ascomycota</taxon>
        <taxon>Pezizomycotina</taxon>
        <taxon>Dothideomycetes</taxon>
        <taxon>Pleosporomycetidae</taxon>
        <taxon>Pleosporales</taxon>
        <taxon>Pleosporineae</taxon>
        <taxon>Pleosporaceae</taxon>
        <taxon>Alternaria</taxon>
        <taxon>Alternaria sect. Alternaria</taxon>
    </lineage>
</organism>
<protein>
    <submittedName>
        <fullName evidence="1">Uncharacterized protein</fullName>
    </submittedName>
</protein>
<reference evidence="1" key="2">
    <citation type="submission" date="2020-08" db="EMBL/GenBank/DDBJ databases">
        <title>Draft Genome Sequence of Cumin Blight Pathogen Alternaria burnsii.</title>
        <authorList>
            <person name="Feng Z."/>
        </authorList>
    </citation>
    <scope>NUCLEOTIDE SEQUENCE</scope>
    <source>
        <strain evidence="1">CBS107.38</strain>
    </source>
</reference>
<dbReference type="RefSeq" id="XP_038788179.1">
    <property type="nucleotide sequence ID" value="XM_038928472.1"/>
</dbReference>
<evidence type="ECO:0000313" key="1">
    <source>
        <dbReference type="EMBL" id="KAF7678044.1"/>
    </source>
</evidence>